<reference evidence="7" key="1">
    <citation type="journal article" date="2019" name="Int. J. Syst. Evol. Microbiol.">
        <title>The Global Catalogue of Microorganisms (GCM) 10K type strain sequencing project: providing services to taxonomists for standard genome sequencing and annotation.</title>
        <authorList>
            <consortium name="The Broad Institute Genomics Platform"/>
            <consortium name="The Broad Institute Genome Sequencing Center for Infectious Disease"/>
            <person name="Wu L."/>
            <person name="Ma J."/>
        </authorList>
    </citation>
    <scope>NUCLEOTIDE SEQUENCE [LARGE SCALE GENOMIC DNA]</scope>
    <source>
        <strain evidence="7">JCM 17066</strain>
    </source>
</reference>
<dbReference type="Gene3D" id="2.40.128.30">
    <property type="entry name" value="Avidin-like"/>
    <property type="match status" value="1"/>
</dbReference>
<organism evidence="6 7">
    <name type="scientific">Paraherbaspirillum soli</name>
    <dbReference type="NCBI Taxonomy" id="631222"/>
    <lineage>
        <taxon>Bacteria</taxon>
        <taxon>Pseudomonadati</taxon>
        <taxon>Pseudomonadota</taxon>
        <taxon>Betaproteobacteria</taxon>
        <taxon>Burkholderiales</taxon>
        <taxon>Oxalobacteraceae</taxon>
        <taxon>Paraherbaspirillum</taxon>
    </lineage>
</organism>
<name>A0ABW0MCU8_9BURK</name>
<evidence type="ECO:0000313" key="7">
    <source>
        <dbReference type="Proteomes" id="UP001596045"/>
    </source>
</evidence>
<comment type="caution">
    <text evidence="6">The sequence shown here is derived from an EMBL/GenBank/DDBJ whole genome shotgun (WGS) entry which is preliminary data.</text>
</comment>
<dbReference type="SUPFAM" id="SSF50876">
    <property type="entry name" value="Avidin/streptavidin"/>
    <property type="match status" value="1"/>
</dbReference>
<gene>
    <name evidence="6" type="ORF">ACFPM8_18645</name>
</gene>
<evidence type="ECO:0000256" key="5">
    <source>
        <dbReference type="ARBA" id="ARBA00023267"/>
    </source>
</evidence>
<dbReference type="PRINTS" id="PR00709">
    <property type="entry name" value="AVIDIN"/>
</dbReference>
<dbReference type="Proteomes" id="UP001596045">
    <property type="component" value="Unassembled WGS sequence"/>
</dbReference>
<sequence>MNISGVWYNELNSTMTIEQNGNVLTGTYQTGVGTAQGRYPLQGMINSSGDASQTTAWSVAWVNPSGNSHSTTAWCGQLQTNGNHQPVLIAMWLLTSETSPSQDWASTQIGQDVFTRQRPTDDMVSKALARGHFSHPVQKA</sequence>
<comment type="similarity">
    <text evidence="2">Belongs to the avidin/streptavidin family.</text>
</comment>
<keyword evidence="3" id="KW-0964">Secreted</keyword>
<comment type="subcellular location">
    <subcellularLocation>
        <location evidence="1">Secreted</location>
    </subcellularLocation>
</comment>
<keyword evidence="4" id="KW-0732">Signal</keyword>
<evidence type="ECO:0000256" key="2">
    <source>
        <dbReference type="ARBA" id="ARBA00006297"/>
    </source>
</evidence>
<dbReference type="InterPro" id="IPR005469">
    <property type="entry name" value="Avidin"/>
</dbReference>
<evidence type="ECO:0000256" key="1">
    <source>
        <dbReference type="ARBA" id="ARBA00004613"/>
    </source>
</evidence>
<keyword evidence="5" id="KW-0092">Biotin</keyword>
<dbReference type="PROSITE" id="PS51326">
    <property type="entry name" value="AVIDIN_2"/>
    <property type="match status" value="1"/>
</dbReference>
<dbReference type="InterPro" id="IPR051764">
    <property type="entry name" value="Avidin/Streptavidin-rel"/>
</dbReference>
<protein>
    <submittedName>
        <fullName evidence="6">Avidin/streptavidin family protein</fullName>
    </submittedName>
</protein>
<evidence type="ECO:0000256" key="4">
    <source>
        <dbReference type="ARBA" id="ARBA00022729"/>
    </source>
</evidence>
<dbReference type="PANTHER" id="PTHR34399">
    <property type="entry name" value="AVIDIN-RELATED"/>
    <property type="match status" value="1"/>
</dbReference>
<dbReference type="RefSeq" id="WP_378999761.1">
    <property type="nucleotide sequence ID" value="NZ_JBHSMT010000029.1"/>
</dbReference>
<keyword evidence="7" id="KW-1185">Reference proteome</keyword>
<evidence type="ECO:0000313" key="6">
    <source>
        <dbReference type="EMBL" id="MFC5475984.1"/>
    </source>
</evidence>
<proteinExistence type="inferred from homology"/>
<accession>A0ABW0MCU8</accession>
<dbReference type="Pfam" id="PF01382">
    <property type="entry name" value="Avidin"/>
    <property type="match status" value="1"/>
</dbReference>
<dbReference type="InterPro" id="IPR036896">
    <property type="entry name" value="Avidin-like_sf"/>
</dbReference>
<dbReference type="EMBL" id="JBHSMT010000029">
    <property type="protein sequence ID" value="MFC5475984.1"/>
    <property type="molecule type" value="Genomic_DNA"/>
</dbReference>
<evidence type="ECO:0000256" key="3">
    <source>
        <dbReference type="ARBA" id="ARBA00022525"/>
    </source>
</evidence>
<dbReference type="InterPro" id="IPR005468">
    <property type="entry name" value="Avidin/str"/>
</dbReference>
<dbReference type="PANTHER" id="PTHR34399:SF6">
    <property type="entry name" value="AVIDIN-LIKE"/>
    <property type="match status" value="1"/>
</dbReference>